<reference evidence="1" key="2">
    <citation type="submission" date="2020-09" db="EMBL/GenBank/DDBJ databases">
        <authorList>
            <person name="Sun Q."/>
            <person name="Kim S."/>
        </authorList>
    </citation>
    <scope>NUCLEOTIDE SEQUENCE</scope>
    <source>
        <strain evidence="1">KCTC 12719</strain>
    </source>
</reference>
<reference evidence="1" key="1">
    <citation type="journal article" date="2014" name="Int. J. Syst. Evol. Microbiol.">
        <title>Complete genome sequence of Corynebacterium casei LMG S-19264T (=DSM 44701T), isolated from a smear-ripened cheese.</title>
        <authorList>
            <consortium name="US DOE Joint Genome Institute (JGI-PGF)"/>
            <person name="Walter F."/>
            <person name="Albersmeier A."/>
            <person name="Kalinowski J."/>
            <person name="Ruckert C."/>
        </authorList>
    </citation>
    <scope>NUCLEOTIDE SEQUENCE</scope>
    <source>
        <strain evidence="1">KCTC 12719</strain>
    </source>
</reference>
<accession>A0A918SGJ8</accession>
<evidence type="ECO:0000313" key="2">
    <source>
        <dbReference type="Proteomes" id="UP000610456"/>
    </source>
</evidence>
<sequence length="74" mass="8691">MQGEDHNEEIFQMISEMKNEEYQTIRKFESLRPKSAINALHSQALIQLKKNYCGLNRCVQCSLGVKLLHREKQI</sequence>
<protein>
    <submittedName>
        <fullName evidence="1">Uncharacterized protein</fullName>
    </submittedName>
</protein>
<gene>
    <name evidence="1" type="ORF">GCM10007103_21790</name>
</gene>
<proteinExistence type="predicted"/>
<comment type="caution">
    <text evidence="1">The sequence shown here is derived from an EMBL/GenBank/DDBJ whole genome shotgun (WGS) entry which is preliminary data.</text>
</comment>
<dbReference type="EMBL" id="BMXB01000008">
    <property type="protein sequence ID" value="GHA39991.1"/>
    <property type="molecule type" value="Genomic_DNA"/>
</dbReference>
<keyword evidence="2" id="KW-1185">Reference proteome</keyword>
<evidence type="ECO:0000313" key="1">
    <source>
        <dbReference type="EMBL" id="GHA39991.1"/>
    </source>
</evidence>
<dbReference type="Proteomes" id="UP000610456">
    <property type="component" value="Unassembled WGS sequence"/>
</dbReference>
<organism evidence="1 2">
    <name type="scientific">Salinimicrobium marinum</name>
    <dbReference type="NCBI Taxonomy" id="680283"/>
    <lineage>
        <taxon>Bacteria</taxon>
        <taxon>Pseudomonadati</taxon>
        <taxon>Bacteroidota</taxon>
        <taxon>Flavobacteriia</taxon>
        <taxon>Flavobacteriales</taxon>
        <taxon>Flavobacteriaceae</taxon>
        <taxon>Salinimicrobium</taxon>
    </lineage>
</organism>
<name>A0A918SGJ8_9FLAO</name>
<dbReference type="AlphaFoldDB" id="A0A918SGJ8"/>